<dbReference type="SUPFAM" id="SSF55729">
    <property type="entry name" value="Acyl-CoA N-acyltransferases (Nat)"/>
    <property type="match status" value="1"/>
</dbReference>
<feature type="domain" description="N-acetyltransferase" evidence="1">
    <location>
        <begin position="10"/>
        <end position="171"/>
    </location>
</feature>
<reference evidence="3" key="1">
    <citation type="submission" date="2016-02" db="EMBL/GenBank/DDBJ databases">
        <authorList>
            <person name="Rodrigo-Torres Lidia"/>
            <person name="Arahal R.David."/>
        </authorList>
    </citation>
    <scope>NUCLEOTIDE SEQUENCE [LARGE SCALE GENOMIC DNA]</scope>
    <source>
        <strain evidence="3">CECT 9029</strain>
    </source>
</reference>
<dbReference type="EMBL" id="FIZX01000002">
    <property type="protein sequence ID" value="CZF82482.1"/>
    <property type="molecule type" value="Genomic_DNA"/>
</dbReference>
<evidence type="ECO:0000259" key="1">
    <source>
        <dbReference type="PROSITE" id="PS51186"/>
    </source>
</evidence>
<organism evidence="2 3">
    <name type="scientific">Grimontia celer</name>
    <dbReference type="NCBI Taxonomy" id="1796497"/>
    <lineage>
        <taxon>Bacteria</taxon>
        <taxon>Pseudomonadati</taxon>
        <taxon>Pseudomonadota</taxon>
        <taxon>Gammaproteobacteria</taxon>
        <taxon>Vibrionales</taxon>
        <taxon>Vibrionaceae</taxon>
        <taxon>Grimontia</taxon>
    </lineage>
</organism>
<dbReference type="InterPro" id="IPR000182">
    <property type="entry name" value="GNAT_dom"/>
</dbReference>
<dbReference type="RefSeq" id="WP_062664735.1">
    <property type="nucleotide sequence ID" value="NZ_FIZX01000002.1"/>
</dbReference>
<sequence length="171" mass="19558">MNTVLSSHRLALRPIVHSDADDLFEVYGDEQVMEFASDPVFTSIEMVHQMLTSVARLEAAEESFEWAIVEKASNKVIGTCGLHSFNQVRSECEVGCLLHRAYWNKGFMLEAHPLLFEYAKSIGIQQLRADIHQHNVRSQRLFRKLGFRANQTCHVLTLFTEVVPHARNYAI</sequence>
<dbReference type="GO" id="GO:0016747">
    <property type="term" value="F:acyltransferase activity, transferring groups other than amino-acyl groups"/>
    <property type="evidence" value="ECO:0007669"/>
    <property type="project" value="InterPro"/>
</dbReference>
<dbReference type="Proteomes" id="UP000071641">
    <property type="component" value="Unassembled WGS sequence"/>
</dbReference>
<dbReference type="PANTHER" id="PTHR43792">
    <property type="entry name" value="GNAT FAMILY, PUTATIVE (AFU_ORTHOLOGUE AFUA_3G00765)-RELATED-RELATED"/>
    <property type="match status" value="1"/>
</dbReference>
<dbReference type="Gene3D" id="3.40.630.30">
    <property type="match status" value="1"/>
</dbReference>
<dbReference type="InterPro" id="IPR051531">
    <property type="entry name" value="N-acetyltransferase"/>
</dbReference>
<dbReference type="STRING" id="1796497.GCE9029_03257"/>
<dbReference type="AlphaFoldDB" id="A0A128F6S9"/>
<evidence type="ECO:0000313" key="2">
    <source>
        <dbReference type="EMBL" id="CZF82482.1"/>
    </source>
</evidence>
<accession>A0A128F6S9</accession>
<dbReference type="InterPro" id="IPR016181">
    <property type="entry name" value="Acyl_CoA_acyltransferase"/>
</dbReference>
<proteinExistence type="predicted"/>
<dbReference type="Pfam" id="PF13302">
    <property type="entry name" value="Acetyltransf_3"/>
    <property type="match status" value="1"/>
</dbReference>
<dbReference type="PROSITE" id="PS51186">
    <property type="entry name" value="GNAT"/>
    <property type="match status" value="1"/>
</dbReference>
<gene>
    <name evidence="2" type="ORF">GCE9029_03257</name>
</gene>
<keyword evidence="3" id="KW-1185">Reference proteome</keyword>
<keyword evidence="2" id="KW-0808">Transferase</keyword>
<evidence type="ECO:0000313" key="3">
    <source>
        <dbReference type="Proteomes" id="UP000071641"/>
    </source>
</evidence>
<protein>
    <submittedName>
        <fullName evidence="2">Ribosomal-protein-S5-alanine N-acetyltransferase</fullName>
    </submittedName>
</protein>
<dbReference type="OrthoDB" id="9801656at2"/>
<name>A0A128F6S9_9GAMM</name>